<evidence type="ECO:0000256" key="1">
    <source>
        <dbReference type="SAM" id="Coils"/>
    </source>
</evidence>
<dbReference type="AlphaFoldDB" id="A0A2I0XI00"/>
<proteinExistence type="predicted"/>
<dbReference type="GO" id="GO:0010497">
    <property type="term" value="P:plasmodesmata-mediated intercellular transport"/>
    <property type="evidence" value="ECO:0007669"/>
    <property type="project" value="InterPro"/>
</dbReference>
<organism evidence="2 3">
    <name type="scientific">Dendrobium catenatum</name>
    <dbReference type="NCBI Taxonomy" id="906689"/>
    <lineage>
        <taxon>Eukaryota</taxon>
        <taxon>Viridiplantae</taxon>
        <taxon>Streptophyta</taxon>
        <taxon>Embryophyta</taxon>
        <taxon>Tracheophyta</taxon>
        <taxon>Spermatophyta</taxon>
        <taxon>Magnoliopsida</taxon>
        <taxon>Liliopsida</taxon>
        <taxon>Asparagales</taxon>
        <taxon>Orchidaceae</taxon>
        <taxon>Epidendroideae</taxon>
        <taxon>Malaxideae</taxon>
        <taxon>Dendrobiinae</taxon>
        <taxon>Dendrobium</taxon>
    </lineage>
</organism>
<evidence type="ECO:0000313" key="2">
    <source>
        <dbReference type="EMBL" id="PKU87546.1"/>
    </source>
</evidence>
<reference evidence="2 3" key="2">
    <citation type="journal article" date="2017" name="Nature">
        <title>The Apostasia genome and the evolution of orchids.</title>
        <authorList>
            <person name="Zhang G.Q."/>
            <person name="Liu K.W."/>
            <person name="Li Z."/>
            <person name="Lohaus R."/>
            <person name="Hsiao Y.Y."/>
            <person name="Niu S.C."/>
            <person name="Wang J.Y."/>
            <person name="Lin Y.C."/>
            <person name="Xu Q."/>
            <person name="Chen L.J."/>
            <person name="Yoshida K."/>
            <person name="Fujiwara S."/>
            <person name="Wang Z.W."/>
            <person name="Zhang Y.Q."/>
            <person name="Mitsuda N."/>
            <person name="Wang M."/>
            <person name="Liu G.H."/>
            <person name="Pecoraro L."/>
            <person name="Huang H.X."/>
            <person name="Xiao X.J."/>
            <person name="Lin M."/>
            <person name="Wu X.Y."/>
            <person name="Wu W.L."/>
            <person name="Chen Y.Y."/>
            <person name="Chang S.B."/>
            <person name="Sakamoto S."/>
            <person name="Ohme-Takagi M."/>
            <person name="Yagi M."/>
            <person name="Zeng S.J."/>
            <person name="Shen C.Y."/>
            <person name="Yeh C.M."/>
            <person name="Luo Y.B."/>
            <person name="Tsai W.C."/>
            <person name="Van de Peer Y."/>
            <person name="Liu Z.J."/>
        </authorList>
    </citation>
    <scope>NUCLEOTIDE SEQUENCE [LARGE SCALE GENOMIC DNA]</scope>
    <source>
        <tissue evidence="2">The whole plant</tissue>
    </source>
</reference>
<dbReference type="STRING" id="906689.A0A2I0XI00"/>
<dbReference type="PANTHER" id="PTHR35502">
    <property type="entry name" value="PROTEIN MICROTUBULE BINDING PROTEIN 2C"/>
    <property type="match status" value="1"/>
</dbReference>
<accession>A0A2I0XI00</accession>
<dbReference type="PANTHER" id="PTHR35502:SF2">
    <property type="entry name" value="PROTEIN MICROTUBULE BINDING PROTEIN 2C"/>
    <property type="match status" value="1"/>
</dbReference>
<keyword evidence="1" id="KW-0175">Coiled coil</keyword>
<evidence type="ECO:0008006" key="4">
    <source>
        <dbReference type="Google" id="ProtNLM"/>
    </source>
</evidence>
<protein>
    <recommendedName>
        <fullName evidence="4">Protein MICROTUBULE BINDING PROTEIN 2C</fullName>
    </recommendedName>
</protein>
<dbReference type="GO" id="GO:0008017">
    <property type="term" value="F:microtubule binding"/>
    <property type="evidence" value="ECO:0007669"/>
    <property type="project" value="InterPro"/>
</dbReference>
<dbReference type="InterPro" id="IPR040289">
    <property type="entry name" value="MBP2C"/>
</dbReference>
<dbReference type="Proteomes" id="UP000233837">
    <property type="component" value="Unassembled WGS sequence"/>
</dbReference>
<evidence type="ECO:0000313" key="3">
    <source>
        <dbReference type="Proteomes" id="UP000233837"/>
    </source>
</evidence>
<name>A0A2I0XI00_9ASPA</name>
<feature type="coiled-coil region" evidence="1">
    <location>
        <begin position="156"/>
        <end position="197"/>
    </location>
</feature>
<sequence>MVGCTVARLRGHELTHAGARAAAGQWAPEREALRAIILNRFPVARQSLILLLPVASITSMEDPQRCLAERDLPTVSTSTGNGGSGSNVDRVLFKNLVEMVPLVESLMDKRASSSFARRASIVHTRAPQLKRASDYKSKKVAQTDSIKKTRDAEESVQNDLNELLFLRDQVAELQKKLIEKEEALKSAENLTNQVNETYASVGDLRRQVVEKDALIKSTNAQLYNAKIKLADKQAALEKIEWEAKMSKKKVEELEGDAKSNDRQITAMMTLFEAIANKDSYPYLDDVSFEPPPPLDDIGEIDTVKMEEAREAYLSAVAAAKEDPSDESLAFAAEARHRLQSLIL</sequence>
<dbReference type="EMBL" id="KZ501872">
    <property type="protein sequence ID" value="PKU87546.1"/>
    <property type="molecule type" value="Genomic_DNA"/>
</dbReference>
<reference evidence="2 3" key="1">
    <citation type="journal article" date="2016" name="Sci. Rep.">
        <title>The Dendrobium catenatum Lindl. genome sequence provides insights into polysaccharide synthase, floral development and adaptive evolution.</title>
        <authorList>
            <person name="Zhang G.Q."/>
            <person name="Xu Q."/>
            <person name="Bian C."/>
            <person name="Tsai W.C."/>
            <person name="Yeh C.M."/>
            <person name="Liu K.W."/>
            <person name="Yoshida K."/>
            <person name="Zhang L.S."/>
            <person name="Chang S.B."/>
            <person name="Chen F."/>
            <person name="Shi Y."/>
            <person name="Su Y.Y."/>
            <person name="Zhang Y.Q."/>
            <person name="Chen L.J."/>
            <person name="Yin Y."/>
            <person name="Lin M."/>
            <person name="Huang H."/>
            <person name="Deng H."/>
            <person name="Wang Z.W."/>
            <person name="Zhu S.L."/>
            <person name="Zhao X."/>
            <person name="Deng C."/>
            <person name="Niu S.C."/>
            <person name="Huang J."/>
            <person name="Wang M."/>
            <person name="Liu G.H."/>
            <person name="Yang H.J."/>
            <person name="Xiao X.J."/>
            <person name="Hsiao Y.Y."/>
            <person name="Wu W.L."/>
            <person name="Chen Y.Y."/>
            <person name="Mitsuda N."/>
            <person name="Ohme-Takagi M."/>
            <person name="Luo Y.B."/>
            <person name="Van de Peer Y."/>
            <person name="Liu Z.J."/>
        </authorList>
    </citation>
    <scope>NUCLEOTIDE SEQUENCE [LARGE SCALE GENOMIC DNA]</scope>
    <source>
        <tissue evidence="2">The whole plant</tissue>
    </source>
</reference>
<keyword evidence="3" id="KW-1185">Reference proteome</keyword>
<gene>
    <name evidence="2" type="ORF">MA16_Dca018077</name>
</gene>